<evidence type="ECO:0000313" key="2">
    <source>
        <dbReference type="EMBL" id="KAK1944849.1"/>
    </source>
</evidence>
<reference evidence="2" key="1">
    <citation type="submission" date="2023-08" db="EMBL/GenBank/DDBJ databases">
        <title>Reference Genome Resource for the Citrus Pathogen Phytophthora citrophthora.</title>
        <authorList>
            <person name="Moller H."/>
            <person name="Coetzee B."/>
            <person name="Rose L.J."/>
            <person name="Van Niekerk J.M."/>
        </authorList>
    </citation>
    <scope>NUCLEOTIDE SEQUENCE</scope>
    <source>
        <strain evidence="2">STE-U-9442</strain>
    </source>
</reference>
<dbReference type="Proteomes" id="UP001259832">
    <property type="component" value="Unassembled WGS sequence"/>
</dbReference>
<sequence>MALSPAGAAMLTARMSTDILDAKPTRTLDTPPDRSRAVDQPHASINGLQAYFQSAMDKFLKQRQMATVPRATARAADPEYRDVDMQSVGSHPKN</sequence>
<accession>A0AAD9GTI8</accession>
<evidence type="ECO:0000256" key="1">
    <source>
        <dbReference type="SAM" id="MobiDB-lite"/>
    </source>
</evidence>
<comment type="caution">
    <text evidence="2">The sequence shown here is derived from an EMBL/GenBank/DDBJ whole genome shotgun (WGS) entry which is preliminary data.</text>
</comment>
<keyword evidence="3" id="KW-1185">Reference proteome</keyword>
<evidence type="ECO:0000313" key="3">
    <source>
        <dbReference type="Proteomes" id="UP001259832"/>
    </source>
</evidence>
<protein>
    <submittedName>
        <fullName evidence="2">Uncharacterized protein</fullName>
    </submittedName>
</protein>
<feature type="region of interest" description="Disordered" evidence="1">
    <location>
        <begin position="71"/>
        <end position="94"/>
    </location>
</feature>
<gene>
    <name evidence="2" type="ORF">P3T76_003382</name>
</gene>
<proteinExistence type="predicted"/>
<dbReference type="AlphaFoldDB" id="A0AAD9GTI8"/>
<dbReference type="EMBL" id="JASMQC010000005">
    <property type="protein sequence ID" value="KAK1944849.1"/>
    <property type="molecule type" value="Genomic_DNA"/>
</dbReference>
<name>A0AAD9GTI8_9STRA</name>
<organism evidence="2 3">
    <name type="scientific">Phytophthora citrophthora</name>
    <dbReference type="NCBI Taxonomy" id="4793"/>
    <lineage>
        <taxon>Eukaryota</taxon>
        <taxon>Sar</taxon>
        <taxon>Stramenopiles</taxon>
        <taxon>Oomycota</taxon>
        <taxon>Peronosporomycetes</taxon>
        <taxon>Peronosporales</taxon>
        <taxon>Peronosporaceae</taxon>
        <taxon>Phytophthora</taxon>
    </lineage>
</organism>